<dbReference type="Pfam" id="PF03372">
    <property type="entry name" value="Exo_endo_phos"/>
    <property type="match status" value="1"/>
</dbReference>
<dbReference type="Gene3D" id="3.60.10.10">
    <property type="entry name" value="Endonuclease/exonuclease/phosphatase"/>
    <property type="match status" value="1"/>
</dbReference>
<evidence type="ECO:0000313" key="2">
    <source>
        <dbReference type="EMBL" id="MBD2777952.1"/>
    </source>
</evidence>
<comment type="caution">
    <text evidence="2">The sequence shown here is derived from an EMBL/GenBank/DDBJ whole genome shotgun (WGS) entry which is preliminary data.</text>
</comment>
<dbReference type="PROSITE" id="PS00726">
    <property type="entry name" value="AP_NUCLEASE_F1_1"/>
    <property type="match status" value="1"/>
</dbReference>
<evidence type="ECO:0000313" key="3">
    <source>
        <dbReference type="Proteomes" id="UP000629098"/>
    </source>
</evidence>
<dbReference type="EMBL" id="JACXAE010000118">
    <property type="protein sequence ID" value="MBD2777952.1"/>
    <property type="molecule type" value="Genomic_DNA"/>
</dbReference>
<dbReference type="RefSeq" id="WP_190837021.1">
    <property type="nucleotide sequence ID" value="NZ_CAWPPI010000118.1"/>
</dbReference>
<name>A0A8J6XX33_9CYAN</name>
<protein>
    <recommendedName>
        <fullName evidence="1">Endonuclease/exonuclease/phosphatase domain-containing protein</fullName>
    </recommendedName>
</protein>
<gene>
    <name evidence="2" type="ORF">ICL16_39385</name>
</gene>
<proteinExistence type="predicted"/>
<dbReference type="Proteomes" id="UP000629098">
    <property type="component" value="Unassembled WGS sequence"/>
</dbReference>
<dbReference type="InterPro" id="IPR020847">
    <property type="entry name" value="AP_endonuclease_F1_BS"/>
</dbReference>
<reference evidence="2" key="1">
    <citation type="submission" date="2020-09" db="EMBL/GenBank/DDBJ databases">
        <title>Iningainema tapete sp. nov. (Scytonemataceae, Cyanobacteria) from greenhouses in central Florida (USA) produces two types of nodularin with biosynthetic potential for microcystin-LR and anabaenopeptins.</title>
        <authorList>
            <person name="Berthold D.E."/>
            <person name="Lefler F.W."/>
            <person name="Huang I.-S."/>
            <person name="Abdulla H."/>
            <person name="Zimba P.V."/>
            <person name="Laughinghouse H.D. IV."/>
        </authorList>
    </citation>
    <scope>NUCLEOTIDE SEQUENCE</scope>
    <source>
        <strain evidence="2">BLCCT55</strain>
    </source>
</reference>
<dbReference type="AlphaFoldDB" id="A0A8J6XX33"/>
<feature type="domain" description="Endonuclease/exonuclease/phosphatase" evidence="1">
    <location>
        <begin position="6"/>
        <end position="80"/>
    </location>
</feature>
<dbReference type="InterPro" id="IPR036691">
    <property type="entry name" value="Endo/exonu/phosph_ase_sf"/>
</dbReference>
<organism evidence="2 3">
    <name type="scientific">Iningainema tapete BLCC-T55</name>
    <dbReference type="NCBI Taxonomy" id="2748662"/>
    <lineage>
        <taxon>Bacteria</taxon>
        <taxon>Bacillati</taxon>
        <taxon>Cyanobacteriota</taxon>
        <taxon>Cyanophyceae</taxon>
        <taxon>Nostocales</taxon>
        <taxon>Scytonemataceae</taxon>
        <taxon>Iningainema tapete</taxon>
    </lineage>
</organism>
<accession>A0A8J6XX33</accession>
<dbReference type="SUPFAM" id="SSF56219">
    <property type="entry name" value="DNase I-like"/>
    <property type="match status" value="1"/>
</dbReference>
<dbReference type="InterPro" id="IPR005135">
    <property type="entry name" value="Endo/exonuclease/phosphatase"/>
</dbReference>
<sequence>MVKVVTINILYDLQDWEQRRTLLVDGLATEQADLIALQEVKLPENTAHELAQLLGMPYVHLVPRQVKLGVHIFVNQHIQVRDCQIILNQPAPSSSTLYPSDHFGIAAVLEIAS</sequence>
<dbReference type="GO" id="GO:0006281">
    <property type="term" value="P:DNA repair"/>
    <property type="evidence" value="ECO:0007669"/>
    <property type="project" value="InterPro"/>
</dbReference>
<keyword evidence="3" id="KW-1185">Reference proteome</keyword>
<evidence type="ECO:0000259" key="1">
    <source>
        <dbReference type="Pfam" id="PF03372"/>
    </source>
</evidence>
<dbReference type="GO" id="GO:0003677">
    <property type="term" value="F:DNA binding"/>
    <property type="evidence" value="ECO:0007669"/>
    <property type="project" value="InterPro"/>
</dbReference>
<dbReference type="GO" id="GO:0004519">
    <property type="term" value="F:endonuclease activity"/>
    <property type="evidence" value="ECO:0007669"/>
    <property type="project" value="InterPro"/>
</dbReference>